<organism evidence="1 2">
    <name type="scientific">Ilyodon furcidens</name>
    <name type="common">goldbreast splitfin</name>
    <dbReference type="NCBI Taxonomy" id="33524"/>
    <lineage>
        <taxon>Eukaryota</taxon>
        <taxon>Metazoa</taxon>
        <taxon>Chordata</taxon>
        <taxon>Craniata</taxon>
        <taxon>Vertebrata</taxon>
        <taxon>Euteleostomi</taxon>
        <taxon>Actinopterygii</taxon>
        <taxon>Neopterygii</taxon>
        <taxon>Teleostei</taxon>
        <taxon>Neoteleostei</taxon>
        <taxon>Acanthomorphata</taxon>
        <taxon>Ovalentaria</taxon>
        <taxon>Atherinomorphae</taxon>
        <taxon>Cyprinodontiformes</taxon>
        <taxon>Goodeidae</taxon>
        <taxon>Ilyodon</taxon>
    </lineage>
</organism>
<keyword evidence="2" id="KW-1185">Reference proteome</keyword>
<dbReference type="EMBL" id="JAHRIQ010028773">
    <property type="protein sequence ID" value="MEQ2230822.1"/>
    <property type="molecule type" value="Genomic_DNA"/>
</dbReference>
<sequence length="79" mass="8758">MPDCFAHMSGCPEITSYMFSSSTHRSLTCLSTLQRFTDALLQHGPEGQEKTITNSTIHQSSANLSLCGYTHLLCTSKRF</sequence>
<name>A0ABV0TD36_9TELE</name>
<proteinExistence type="predicted"/>
<accession>A0ABV0TD36</accession>
<comment type="caution">
    <text evidence="1">The sequence shown here is derived from an EMBL/GenBank/DDBJ whole genome shotgun (WGS) entry which is preliminary data.</text>
</comment>
<evidence type="ECO:0000313" key="1">
    <source>
        <dbReference type="EMBL" id="MEQ2230822.1"/>
    </source>
</evidence>
<reference evidence="1 2" key="1">
    <citation type="submission" date="2021-06" db="EMBL/GenBank/DDBJ databases">
        <authorList>
            <person name="Palmer J.M."/>
        </authorList>
    </citation>
    <scope>NUCLEOTIDE SEQUENCE [LARGE SCALE GENOMIC DNA]</scope>
    <source>
        <strain evidence="2">if_2019</strain>
        <tissue evidence="1">Muscle</tissue>
    </source>
</reference>
<gene>
    <name evidence="1" type="ORF">ILYODFUR_033237</name>
</gene>
<evidence type="ECO:0000313" key="2">
    <source>
        <dbReference type="Proteomes" id="UP001482620"/>
    </source>
</evidence>
<dbReference type="Proteomes" id="UP001482620">
    <property type="component" value="Unassembled WGS sequence"/>
</dbReference>
<protein>
    <submittedName>
        <fullName evidence="1">Uncharacterized protein</fullName>
    </submittedName>
</protein>